<keyword evidence="3" id="KW-1185">Reference proteome</keyword>
<dbReference type="EMBL" id="BJWL01000006">
    <property type="protein sequence ID" value="GFY88598.1"/>
    <property type="molecule type" value="Genomic_DNA"/>
</dbReference>
<accession>A0A7J0EQ46</accession>
<feature type="compositionally biased region" description="Basic and acidic residues" evidence="1">
    <location>
        <begin position="33"/>
        <end position="43"/>
    </location>
</feature>
<evidence type="ECO:0000313" key="3">
    <source>
        <dbReference type="Proteomes" id="UP000585474"/>
    </source>
</evidence>
<comment type="caution">
    <text evidence="2">The sequence shown here is derived from an EMBL/GenBank/DDBJ whole genome shotgun (WGS) entry which is preliminary data.</text>
</comment>
<dbReference type="Proteomes" id="UP000585474">
    <property type="component" value="Unassembled WGS sequence"/>
</dbReference>
<evidence type="ECO:0000256" key="1">
    <source>
        <dbReference type="SAM" id="MobiDB-lite"/>
    </source>
</evidence>
<proteinExistence type="predicted"/>
<name>A0A7J0EQ46_9ERIC</name>
<dbReference type="AlphaFoldDB" id="A0A7J0EQ46"/>
<protein>
    <submittedName>
        <fullName evidence="2">Uncharacterized protein</fullName>
    </submittedName>
</protein>
<gene>
    <name evidence="2" type="ORF">Acr_06g0005380</name>
</gene>
<evidence type="ECO:0000313" key="2">
    <source>
        <dbReference type="EMBL" id="GFY88598.1"/>
    </source>
</evidence>
<feature type="region of interest" description="Disordered" evidence="1">
    <location>
        <begin position="18"/>
        <end position="48"/>
    </location>
</feature>
<reference evidence="2 3" key="1">
    <citation type="submission" date="2019-07" db="EMBL/GenBank/DDBJ databases">
        <title>De Novo Assembly of kiwifruit Actinidia rufa.</title>
        <authorList>
            <person name="Sugita-Konishi S."/>
            <person name="Sato K."/>
            <person name="Mori E."/>
            <person name="Abe Y."/>
            <person name="Kisaki G."/>
            <person name="Hamano K."/>
            <person name="Suezawa K."/>
            <person name="Otani M."/>
            <person name="Fukuda T."/>
            <person name="Manabe T."/>
            <person name="Gomi K."/>
            <person name="Tabuchi M."/>
            <person name="Akimitsu K."/>
            <person name="Kataoka I."/>
        </authorList>
    </citation>
    <scope>NUCLEOTIDE SEQUENCE [LARGE SCALE GENOMIC DNA]</scope>
    <source>
        <strain evidence="3">cv. Fuchu</strain>
    </source>
</reference>
<organism evidence="2 3">
    <name type="scientific">Actinidia rufa</name>
    <dbReference type="NCBI Taxonomy" id="165716"/>
    <lineage>
        <taxon>Eukaryota</taxon>
        <taxon>Viridiplantae</taxon>
        <taxon>Streptophyta</taxon>
        <taxon>Embryophyta</taxon>
        <taxon>Tracheophyta</taxon>
        <taxon>Spermatophyta</taxon>
        <taxon>Magnoliopsida</taxon>
        <taxon>eudicotyledons</taxon>
        <taxon>Gunneridae</taxon>
        <taxon>Pentapetalae</taxon>
        <taxon>asterids</taxon>
        <taxon>Ericales</taxon>
        <taxon>Actinidiaceae</taxon>
        <taxon>Actinidia</taxon>
    </lineage>
</organism>
<sequence>MIPPLLFSSLHKLIHPPLPHPHALTSPPFENPITHREREKGGWGDEGTGRVLLERRSGGGAGAAIESWVALAKEGEKRVIGLTR</sequence>